<keyword evidence="1" id="KW-1133">Transmembrane helix</keyword>
<accession>A0AAD6UVU6</accession>
<dbReference type="AlphaFoldDB" id="A0AAD6UVU6"/>
<feature type="transmembrane region" description="Helical" evidence="1">
    <location>
        <begin position="20"/>
        <end position="36"/>
    </location>
</feature>
<sequence>MYMPSKIVAGQLSSADSRDGWCWAPFYMVYFALLYLRKMNEPLMEIKNKSNNKPTTVGGSRTLVFTRMNYYSSFIYNGVKIQSMLLDSHLQSFKEYKKNRKDAVTAHNNLLWAWEKEHLLEFIEDFLTTYESEILSSAEAQ</sequence>
<keyword evidence="1" id="KW-0472">Membrane</keyword>
<reference evidence="2" key="1">
    <citation type="submission" date="2023-03" db="EMBL/GenBank/DDBJ databases">
        <title>Massive genome expansion in bonnet fungi (Mycena s.s.) driven by repeated elements and novel gene families across ecological guilds.</title>
        <authorList>
            <consortium name="Lawrence Berkeley National Laboratory"/>
            <person name="Harder C.B."/>
            <person name="Miyauchi S."/>
            <person name="Viragh M."/>
            <person name="Kuo A."/>
            <person name="Thoen E."/>
            <person name="Andreopoulos B."/>
            <person name="Lu D."/>
            <person name="Skrede I."/>
            <person name="Drula E."/>
            <person name="Henrissat B."/>
            <person name="Morin E."/>
            <person name="Kohler A."/>
            <person name="Barry K."/>
            <person name="LaButti K."/>
            <person name="Morin E."/>
            <person name="Salamov A."/>
            <person name="Lipzen A."/>
            <person name="Mereny Z."/>
            <person name="Hegedus B."/>
            <person name="Baldrian P."/>
            <person name="Stursova M."/>
            <person name="Weitz H."/>
            <person name="Taylor A."/>
            <person name="Grigoriev I.V."/>
            <person name="Nagy L.G."/>
            <person name="Martin F."/>
            <person name="Kauserud H."/>
        </authorList>
    </citation>
    <scope>NUCLEOTIDE SEQUENCE</scope>
    <source>
        <strain evidence="2">9144</strain>
    </source>
</reference>
<comment type="caution">
    <text evidence="2">The sequence shown here is derived from an EMBL/GenBank/DDBJ whole genome shotgun (WGS) entry which is preliminary data.</text>
</comment>
<keyword evidence="1" id="KW-0812">Transmembrane</keyword>
<evidence type="ECO:0000313" key="2">
    <source>
        <dbReference type="EMBL" id="KAJ7193683.1"/>
    </source>
</evidence>
<evidence type="ECO:0000256" key="1">
    <source>
        <dbReference type="SAM" id="Phobius"/>
    </source>
</evidence>
<dbReference type="Proteomes" id="UP001219525">
    <property type="component" value="Unassembled WGS sequence"/>
</dbReference>
<gene>
    <name evidence="2" type="ORF">GGX14DRAFT_405248</name>
</gene>
<dbReference type="EMBL" id="JARJCW010000105">
    <property type="protein sequence ID" value="KAJ7193683.1"/>
    <property type="molecule type" value="Genomic_DNA"/>
</dbReference>
<name>A0AAD6UVU6_9AGAR</name>
<keyword evidence="3" id="KW-1185">Reference proteome</keyword>
<organism evidence="2 3">
    <name type="scientific">Mycena pura</name>
    <dbReference type="NCBI Taxonomy" id="153505"/>
    <lineage>
        <taxon>Eukaryota</taxon>
        <taxon>Fungi</taxon>
        <taxon>Dikarya</taxon>
        <taxon>Basidiomycota</taxon>
        <taxon>Agaricomycotina</taxon>
        <taxon>Agaricomycetes</taxon>
        <taxon>Agaricomycetidae</taxon>
        <taxon>Agaricales</taxon>
        <taxon>Marasmiineae</taxon>
        <taxon>Mycenaceae</taxon>
        <taxon>Mycena</taxon>
    </lineage>
</organism>
<protein>
    <submittedName>
        <fullName evidence="2">Uncharacterized protein</fullName>
    </submittedName>
</protein>
<evidence type="ECO:0000313" key="3">
    <source>
        <dbReference type="Proteomes" id="UP001219525"/>
    </source>
</evidence>
<proteinExistence type="predicted"/>